<organism evidence="7 8">
    <name type="scientific">Lachancea nothofagi CBS 11611</name>
    <dbReference type="NCBI Taxonomy" id="1266666"/>
    <lineage>
        <taxon>Eukaryota</taxon>
        <taxon>Fungi</taxon>
        <taxon>Dikarya</taxon>
        <taxon>Ascomycota</taxon>
        <taxon>Saccharomycotina</taxon>
        <taxon>Saccharomycetes</taxon>
        <taxon>Saccharomycetales</taxon>
        <taxon>Saccharomycetaceae</taxon>
        <taxon>Lachancea</taxon>
    </lineage>
</organism>
<dbReference type="Proteomes" id="UP000189911">
    <property type="component" value="Chromosome F"/>
</dbReference>
<keyword evidence="2" id="KW-0472">Membrane</keyword>
<evidence type="ECO:0000313" key="8">
    <source>
        <dbReference type="Proteomes" id="UP000189911"/>
    </source>
</evidence>
<evidence type="ECO:0000256" key="5">
    <source>
        <dbReference type="ARBA" id="ARBA00023288"/>
    </source>
</evidence>
<feature type="region of interest" description="Disordered" evidence="6">
    <location>
        <begin position="134"/>
        <end position="178"/>
    </location>
</feature>
<evidence type="ECO:0000256" key="3">
    <source>
        <dbReference type="ARBA" id="ARBA00022729"/>
    </source>
</evidence>
<keyword evidence="5" id="KW-0449">Lipoprotein</keyword>
<accession>A0A1G4KD45</accession>
<reference evidence="8" key="1">
    <citation type="submission" date="2016-03" db="EMBL/GenBank/DDBJ databases">
        <authorList>
            <person name="Devillers Hugo."/>
        </authorList>
    </citation>
    <scope>NUCLEOTIDE SEQUENCE [LARGE SCALE GENOMIC DNA]</scope>
</reference>
<name>A0A1G4KD45_9SACH</name>
<evidence type="ECO:0000313" key="7">
    <source>
        <dbReference type="EMBL" id="SCV02408.1"/>
    </source>
</evidence>
<keyword evidence="3" id="KW-0732">Signal</keyword>
<evidence type="ECO:0000256" key="2">
    <source>
        <dbReference type="ARBA" id="ARBA00022622"/>
    </source>
</evidence>
<feature type="region of interest" description="Disordered" evidence="6">
    <location>
        <begin position="195"/>
        <end position="244"/>
    </location>
</feature>
<dbReference type="EMBL" id="LT598452">
    <property type="protein sequence ID" value="SCV02408.1"/>
    <property type="molecule type" value="Genomic_DNA"/>
</dbReference>
<dbReference type="Pfam" id="PF13928">
    <property type="entry name" value="Flocculin_t3"/>
    <property type="match status" value="2"/>
</dbReference>
<proteinExistence type="predicted"/>
<dbReference type="OrthoDB" id="10669040at2759"/>
<keyword evidence="8" id="KW-1185">Reference proteome</keyword>
<keyword evidence="2" id="KW-0336">GPI-anchor</keyword>
<keyword evidence="4" id="KW-0325">Glycoprotein</keyword>
<feature type="compositionally biased region" description="Low complexity" evidence="6">
    <location>
        <begin position="138"/>
        <end position="178"/>
    </location>
</feature>
<gene>
    <name evidence="7" type="ORF">LANO_0F17722G</name>
</gene>
<dbReference type="AlphaFoldDB" id="A0A1G4KD45"/>
<evidence type="ECO:0000256" key="4">
    <source>
        <dbReference type="ARBA" id="ARBA00023180"/>
    </source>
</evidence>
<comment type="subcellular location">
    <subcellularLocation>
        <location evidence="1">Membrane</location>
        <topology evidence="1">Lipid-anchor</topology>
        <topology evidence="1">GPI-anchor</topology>
    </subcellularLocation>
</comment>
<evidence type="ECO:0000256" key="1">
    <source>
        <dbReference type="ARBA" id="ARBA00004589"/>
    </source>
</evidence>
<dbReference type="InterPro" id="IPR025928">
    <property type="entry name" value="Flocculin_t3_rpt"/>
</dbReference>
<protein>
    <submittedName>
        <fullName evidence="7">LANO_0F17722g1_1</fullName>
    </submittedName>
</protein>
<sequence length="444" mass="44468">MSQLPALKALDVQFMPLAVNDPFWTGSFETCYSKYGKGLACYDDFSYASWVLTYYPDQLNDLVDCLQGFASVAGFPTTIVTETAESGVPFNDAVMAVWEADESIYSYCNPSPYQGQAQAPLTCLLQDECGPNAANDGSGSAPASASAPAPAQSSGSAPVQSSCSVPAPSSGSGSAAAQSSGSASVLVQASASVSGSAPAQAPSSGSGSAPALASASAGSGSTPASASGSGSSSGSAPALGPAPASISAPASVVAPFYSMVRSNNSVTSSTDSQLSTTVVTVTSCSDNKCSESAVTTGLTTVYQDHTTYTTYCPLAGVTANTSKSGSPSTATKPNLSTTVVTVTSCSNRKCSETELSTGVTTVYQDHTTYTTYCPLSVESSTAATASTLMNSTSSTGTYSTSTEGSKSWTTSAYNSDLGNYSGNEGIKFSASKGSLLAAAALLML</sequence>
<dbReference type="GO" id="GO:0098552">
    <property type="term" value="C:side of membrane"/>
    <property type="evidence" value="ECO:0007669"/>
    <property type="project" value="UniProtKB-KW"/>
</dbReference>
<evidence type="ECO:0000256" key="6">
    <source>
        <dbReference type="SAM" id="MobiDB-lite"/>
    </source>
</evidence>